<evidence type="ECO:0000313" key="3">
    <source>
        <dbReference type="Proteomes" id="UP000494363"/>
    </source>
</evidence>
<feature type="region of interest" description="Disordered" evidence="1">
    <location>
        <begin position="68"/>
        <end position="119"/>
    </location>
</feature>
<gene>
    <name evidence="2" type="ORF">LMG29542_08628</name>
</gene>
<feature type="compositionally biased region" description="Polar residues" evidence="1">
    <location>
        <begin position="137"/>
        <end position="156"/>
    </location>
</feature>
<evidence type="ECO:0000256" key="1">
    <source>
        <dbReference type="SAM" id="MobiDB-lite"/>
    </source>
</evidence>
<organism evidence="2 3">
    <name type="scientific">Paraburkholderia humisilvae</name>
    <dbReference type="NCBI Taxonomy" id="627669"/>
    <lineage>
        <taxon>Bacteria</taxon>
        <taxon>Pseudomonadati</taxon>
        <taxon>Pseudomonadota</taxon>
        <taxon>Betaproteobacteria</taxon>
        <taxon>Burkholderiales</taxon>
        <taxon>Burkholderiaceae</taxon>
        <taxon>Paraburkholderia</taxon>
    </lineage>
</organism>
<dbReference type="AlphaFoldDB" id="A0A6J5FDA0"/>
<dbReference type="EMBL" id="CADIKH010000343">
    <property type="protein sequence ID" value="CAB3775246.1"/>
    <property type="molecule type" value="Genomic_DNA"/>
</dbReference>
<accession>A0A6J5FDA0</accession>
<dbReference type="Proteomes" id="UP000494363">
    <property type="component" value="Unassembled WGS sequence"/>
</dbReference>
<name>A0A6J5FDA0_9BURK</name>
<feature type="compositionally biased region" description="Low complexity" evidence="1">
    <location>
        <begin position="102"/>
        <end position="113"/>
    </location>
</feature>
<sequence length="248" mass="26745">MSFITSCFRDGCGLLREPAVDGGPEIVPYVFRFPCLFRSDAISMHVSQPSYRSSAPYAADQSTPTIADNRQNFAGVDPYAGPGLQTPGPGRSSPSPELQALPSSSPGTPSQSPAMQVAGHVAQAGSSCRLLAHPQAPDQNWGTMANMSAGQDQGANDQRPDLAKKALVDKAYSEQKREQRAPGVDVAVIADFEKKTRGVPYKLTIPLYGHSGMGAYLSNRRLTEFHEASSHRFYGTEEWSRVVNDDTP</sequence>
<keyword evidence="3" id="KW-1185">Reference proteome</keyword>
<feature type="region of interest" description="Disordered" evidence="1">
    <location>
        <begin position="133"/>
        <end position="159"/>
    </location>
</feature>
<protein>
    <submittedName>
        <fullName evidence="2">Uncharacterized protein</fullName>
    </submittedName>
</protein>
<proteinExistence type="predicted"/>
<evidence type="ECO:0000313" key="2">
    <source>
        <dbReference type="EMBL" id="CAB3775246.1"/>
    </source>
</evidence>
<reference evidence="2 3" key="1">
    <citation type="submission" date="2020-04" db="EMBL/GenBank/DDBJ databases">
        <authorList>
            <person name="De Canck E."/>
        </authorList>
    </citation>
    <scope>NUCLEOTIDE SEQUENCE [LARGE SCALE GENOMIC DNA]</scope>
    <source>
        <strain evidence="2 3">LMG 29542</strain>
    </source>
</reference>